<feature type="non-terminal residue" evidence="12">
    <location>
        <position position="267"/>
    </location>
</feature>
<evidence type="ECO:0000313" key="12">
    <source>
        <dbReference type="EMBL" id="EJW97476.1"/>
    </source>
</evidence>
<keyword evidence="5" id="KW-0547">Nucleotide-binding</keyword>
<evidence type="ECO:0000256" key="6">
    <source>
        <dbReference type="ARBA" id="ARBA00022833"/>
    </source>
</evidence>
<dbReference type="GO" id="GO:0046872">
    <property type="term" value="F:metal ion binding"/>
    <property type="evidence" value="ECO:0007669"/>
    <property type="project" value="UniProtKB-KW"/>
</dbReference>
<dbReference type="InterPro" id="IPR045864">
    <property type="entry name" value="aa-tRNA-synth_II/BPL/LPL"/>
</dbReference>
<keyword evidence="9 12" id="KW-0030">Aminoacyl-tRNA synthetase</keyword>
<evidence type="ECO:0000256" key="3">
    <source>
        <dbReference type="ARBA" id="ARBA00022598"/>
    </source>
</evidence>
<dbReference type="AlphaFoldDB" id="J9FR94"/>
<gene>
    <name evidence="12" type="ORF">EVA_14417</name>
</gene>
<dbReference type="FunFam" id="3.30.930.10:FF:000002">
    <property type="entry name" value="Threonine--tRNA ligase"/>
    <property type="match status" value="1"/>
</dbReference>
<evidence type="ECO:0000256" key="2">
    <source>
        <dbReference type="ARBA" id="ARBA00013163"/>
    </source>
</evidence>
<reference evidence="12" key="1">
    <citation type="journal article" date="2012" name="PLoS ONE">
        <title>Gene sets for utilization of primary and secondary nutrition supplies in the distal gut of endangered iberian lynx.</title>
        <authorList>
            <person name="Alcaide M."/>
            <person name="Messina E."/>
            <person name="Richter M."/>
            <person name="Bargiela R."/>
            <person name="Peplies J."/>
            <person name="Huws S.A."/>
            <person name="Newbold C.J."/>
            <person name="Golyshin P.N."/>
            <person name="Simon M.A."/>
            <person name="Lopez G."/>
            <person name="Yakimov M.M."/>
            <person name="Ferrer M."/>
        </authorList>
    </citation>
    <scope>NUCLEOTIDE SEQUENCE</scope>
</reference>
<evidence type="ECO:0000256" key="8">
    <source>
        <dbReference type="ARBA" id="ARBA00022917"/>
    </source>
</evidence>
<keyword evidence="3" id="KW-0436">Ligase</keyword>
<dbReference type="Pfam" id="PF00587">
    <property type="entry name" value="tRNA-synt_2b"/>
    <property type="match status" value="1"/>
</dbReference>
<dbReference type="SUPFAM" id="SSF55681">
    <property type="entry name" value="Class II aaRS and biotin synthetases"/>
    <property type="match status" value="1"/>
</dbReference>
<evidence type="ECO:0000256" key="10">
    <source>
        <dbReference type="ARBA" id="ARBA00049515"/>
    </source>
</evidence>
<sequence length="267" mass="31097">PLMAKRDLYRISGHWDHYLDGMFVLGDPNDETKECFALRPMTCPFQYQVFLNRQRSYRELPMRLGETSTLFRNEDSGEMHGLIRVRQFTISEGHLIIRPDQLEEEFRGCFELANYCMETLGLKEDCSFRFSQWDPNNTDKYEGTAEQWEHAQGVMKNILDDLGIDYKIGIDEAAFYGPKLDIQIKNVFGKEDTLITIQIDMLLAEKFGMYYVDENGQKQLPYIIHRTSMGCYERTLALLIEKYAGALPTWIAPEQVRFLPVTDRAAD</sequence>
<accession>J9FR94</accession>
<evidence type="ECO:0000256" key="5">
    <source>
        <dbReference type="ARBA" id="ARBA00022741"/>
    </source>
</evidence>
<keyword evidence="4" id="KW-0479">Metal-binding</keyword>
<evidence type="ECO:0000256" key="1">
    <source>
        <dbReference type="ARBA" id="ARBA00008226"/>
    </source>
</evidence>
<comment type="caution">
    <text evidence="12">The sequence shown here is derived from an EMBL/GenBank/DDBJ whole genome shotgun (WGS) entry which is preliminary data.</text>
</comment>
<comment type="catalytic activity">
    <reaction evidence="10">
        <text>tRNA(Thr) + L-threonine + ATP = L-threonyl-tRNA(Thr) + AMP + diphosphate + H(+)</text>
        <dbReference type="Rhea" id="RHEA:24624"/>
        <dbReference type="Rhea" id="RHEA-COMP:9670"/>
        <dbReference type="Rhea" id="RHEA-COMP:9704"/>
        <dbReference type="ChEBI" id="CHEBI:15378"/>
        <dbReference type="ChEBI" id="CHEBI:30616"/>
        <dbReference type="ChEBI" id="CHEBI:33019"/>
        <dbReference type="ChEBI" id="CHEBI:57926"/>
        <dbReference type="ChEBI" id="CHEBI:78442"/>
        <dbReference type="ChEBI" id="CHEBI:78534"/>
        <dbReference type="ChEBI" id="CHEBI:456215"/>
        <dbReference type="EC" id="6.1.1.3"/>
    </reaction>
</comment>
<dbReference type="InterPro" id="IPR002314">
    <property type="entry name" value="aa-tRNA-synt_IIb"/>
</dbReference>
<evidence type="ECO:0000256" key="9">
    <source>
        <dbReference type="ARBA" id="ARBA00023146"/>
    </source>
</evidence>
<dbReference type="PANTHER" id="PTHR11451:SF44">
    <property type="entry name" value="THREONINE--TRNA LIGASE, CHLOROPLASTIC_MITOCHONDRIAL 2"/>
    <property type="match status" value="1"/>
</dbReference>
<protein>
    <recommendedName>
        <fullName evidence="2">threonine--tRNA ligase</fullName>
        <ecNumber evidence="2">6.1.1.3</ecNumber>
    </recommendedName>
</protein>
<dbReference type="PRINTS" id="PR01047">
    <property type="entry name" value="TRNASYNTHTHR"/>
</dbReference>
<keyword evidence="7" id="KW-0067">ATP-binding</keyword>
<feature type="domain" description="Aminoacyl-transfer RNA synthetases class-II family profile" evidence="11">
    <location>
        <begin position="1"/>
        <end position="248"/>
    </location>
</feature>
<keyword evidence="8" id="KW-0648">Protein biosynthesis</keyword>
<dbReference type="InterPro" id="IPR002320">
    <property type="entry name" value="Thr-tRNA-ligase_IIa"/>
</dbReference>
<keyword evidence="6" id="KW-0862">Zinc</keyword>
<evidence type="ECO:0000256" key="7">
    <source>
        <dbReference type="ARBA" id="ARBA00022840"/>
    </source>
</evidence>
<dbReference type="GO" id="GO:0005737">
    <property type="term" value="C:cytoplasm"/>
    <property type="evidence" value="ECO:0007669"/>
    <property type="project" value="InterPro"/>
</dbReference>
<evidence type="ECO:0000256" key="4">
    <source>
        <dbReference type="ARBA" id="ARBA00022723"/>
    </source>
</evidence>
<dbReference type="GO" id="GO:0004829">
    <property type="term" value="F:threonine-tRNA ligase activity"/>
    <property type="evidence" value="ECO:0007669"/>
    <property type="project" value="UniProtKB-EC"/>
</dbReference>
<organism evidence="12">
    <name type="scientific">gut metagenome</name>
    <dbReference type="NCBI Taxonomy" id="749906"/>
    <lineage>
        <taxon>unclassified sequences</taxon>
        <taxon>metagenomes</taxon>
        <taxon>organismal metagenomes</taxon>
    </lineage>
</organism>
<dbReference type="GO" id="GO:0005524">
    <property type="term" value="F:ATP binding"/>
    <property type="evidence" value="ECO:0007669"/>
    <property type="project" value="UniProtKB-KW"/>
</dbReference>
<dbReference type="EMBL" id="AMCI01004737">
    <property type="protein sequence ID" value="EJW97476.1"/>
    <property type="molecule type" value="Genomic_DNA"/>
</dbReference>
<evidence type="ECO:0000259" key="11">
    <source>
        <dbReference type="PROSITE" id="PS50862"/>
    </source>
</evidence>
<proteinExistence type="inferred from homology"/>
<dbReference type="PROSITE" id="PS50862">
    <property type="entry name" value="AA_TRNA_LIGASE_II"/>
    <property type="match status" value="1"/>
</dbReference>
<dbReference type="Gene3D" id="3.30.930.10">
    <property type="entry name" value="Bira Bifunctional Protein, Domain 2"/>
    <property type="match status" value="1"/>
</dbReference>
<name>J9FR94_9ZZZZ</name>
<dbReference type="PANTHER" id="PTHR11451">
    <property type="entry name" value="THREONINE-TRNA LIGASE"/>
    <property type="match status" value="1"/>
</dbReference>
<dbReference type="GO" id="GO:0006435">
    <property type="term" value="P:threonyl-tRNA aminoacylation"/>
    <property type="evidence" value="ECO:0007669"/>
    <property type="project" value="InterPro"/>
</dbReference>
<feature type="non-terminal residue" evidence="12">
    <location>
        <position position="1"/>
    </location>
</feature>
<dbReference type="InterPro" id="IPR006195">
    <property type="entry name" value="aa-tRNA-synth_II"/>
</dbReference>
<comment type="similarity">
    <text evidence="1">Belongs to the class-II aminoacyl-tRNA synthetase family.</text>
</comment>
<dbReference type="EC" id="6.1.1.3" evidence="2"/>